<dbReference type="AlphaFoldDB" id="A0A0K9PLC1"/>
<evidence type="ECO:0000259" key="4">
    <source>
        <dbReference type="Pfam" id="PF16712"/>
    </source>
</evidence>
<dbReference type="InterPro" id="IPR039640">
    <property type="entry name" value="SCAB"/>
</dbReference>
<dbReference type="PANTHER" id="PTHR31172:SF3">
    <property type="entry name" value="STOMATAL CLOSURE-RELATED ACTIN-BINDING PROTEIN 1"/>
    <property type="match status" value="1"/>
</dbReference>
<feature type="domain" description="Stomatal closure-related actin-binding protein coiled-coil" evidence="4">
    <location>
        <begin position="98"/>
        <end position="262"/>
    </location>
</feature>
<name>A0A0K9PLC1_ZOSMR</name>
<dbReference type="Pfam" id="PF16709">
    <property type="entry name" value="SCAB-Ig"/>
    <property type="match status" value="1"/>
</dbReference>
<evidence type="ECO:0000313" key="6">
    <source>
        <dbReference type="EMBL" id="KMZ69749.1"/>
    </source>
</evidence>
<dbReference type="GO" id="GO:0010119">
    <property type="term" value="P:regulation of stomatal movement"/>
    <property type="evidence" value="ECO:0007669"/>
    <property type="project" value="InterPro"/>
</dbReference>
<dbReference type="Pfam" id="PF17684">
    <property type="entry name" value="SCAB-PH"/>
    <property type="match status" value="1"/>
</dbReference>
<evidence type="ECO:0000259" key="3">
    <source>
        <dbReference type="Pfam" id="PF16711"/>
    </source>
</evidence>
<evidence type="ECO:0000259" key="2">
    <source>
        <dbReference type="Pfam" id="PF16709"/>
    </source>
</evidence>
<dbReference type="PANTHER" id="PTHR31172">
    <property type="entry name" value="STOMATAL CLOSURE-RELATED ACTIN-BINDING PROTEIN 1"/>
    <property type="match status" value="1"/>
</dbReference>
<dbReference type="EMBL" id="LFYR01000753">
    <property type="protein sequence ID" value="KMZ69749.1"/>
    <property type="molecule type" value="Genomic_DNA"/>
</dbReference>
<dbReference type="Pfam" id="PF16711">
    <property type="entry name" value="SCAB-ABD"/>
    <property type="match status" value="1"/>
</dbReference>
<dbReference type="Gene3D" id="1.20.5.440">
    <property type="entry name" value="ATP synthase delta/epsilon subunit, C-terminal domain"/>
    <property type="match status" value="1"/>
</dbReference>
<dbReference type="STRING" id="29655.A0A0K9PLC1"/>
<evidence type="ECO:0000256" key="1">
    <source>
        <dbReference type="SAM" id="Coils"/>
    </source>
</evidence>
<feature type="coiled-coil region" evidence="1">
    <location>
        <begin position="147"/>
        <end position="225"/>
    </location>
</feature>
<dbReference type="InterPro" id="IPR032015">
    <property type="entry name" value="SCAB-Ig"/>
</dbReference>
<gene>
    <name evidence="6" type="ORF">ZOSMA_208G00420</name>
</gene>
<evidence type="ECO:0000259" key="5">
    <source>
        <dbReference type="Pfam" id="PF17684"/>
    </source>
</evidence>
<feature type="domain" description="Stomatal closure-related actin-binding protein PH" evidence="5">
    <location>
        <begin position="376"/>
        <end position="482"/>
    </location>
</feature>
<dbReference type="GO" id="GO:0007015">
    <property type="term" value="P:actin filament organization"/>
    <property type="evidence" value="ECO:0007669"/>
    <property type="project" value="InterPro"/>
</dbReference>
<accession>A0A0K9PLC1</accession>
<dbReference type="Pfam" id="PF16712">
    <property type="entry name" value="SCAB_CC"/>
    <property type="match status" value="1"/>
</dbReference>
<feature type="domain" description="Stomatal closure-related actin-binding protein Ig" evidence="2">
    <location>
        <begin position="276"/>
        <end position="372"/>
    </location>
</feature>
<sequence length="488" mass="55089">MTKYNSLGTDTKLLVSSDANFVLNRFPCYTLGANNMIIEKNDNPSVPSLKEIVAMETIQLIEQQKRLSVRVLAEKFEKGLATAAKLSNEERWKENVPLDRHVLLKKLRDLLKLLKGRVVGSNKDDVGESISMVEALAFQLTQSEGNLIQEKSEIKSLAASLKQATEDAKKVVEEERAFAHAEIERARKAVNRVEQILKEQEEMSRTSDKQNIEELMKEVQEARRIKMLHQPSKVMDMEHELKSLRVQLAEKSMYSIQLRKQLEIKNKPMENKSNIYELDGLESLGSRLQVICCNNSESTLDISNFQWFRVSKDGNKKELISGATKPQYASEPFDVGKNLHVEIVLGDKKILLATTGPIDPASGLGEYVESLFSKLDTNFNVVVVQINGHDHPSSIHVFHVGKMRLKLCSGKRTKTKQSYSKSMQLCGIRGSGSAATKAIFWQPRKNLSYILAFESERERNAAIMLARRFAYDCNKILAGPNDYILNGT</sequence>
<dbReference type="OMA" id="RIGANNQ"/>
<evidence type="ECO:0000313" key="7">
    <source>
        <dbReference type="Proteomes" id="UP000036987"/>
    </source>
</evidence>
<organism evidence="6 7">
    <name type="scientific">Zostera marina</name>
    <name type="common">Eelgrass</name>
    <dbReference type="NCBI Taxonomy" id="29655"/>
    <lineage>
        <taxon>Eukaryota</taxon>
        <taxon>Viridiplantae</taxon>
        <taxon>Streptophyta</taxon>
        <taxon>Embryophyta</taxon>
        <taxon>Tracheophyta</taxon>
        <taxon>Spermatophyta</taxon>
        <taxon>Magnoliopsida</taxon>
        <taxon>Liliopsida</taxon>
        <taxon>Zosteraceae</taxon>
        <taxon>Zostera</taxon>
    </lineage>
</organism>
<proteinExistence type="predicted"/>
<dbReference type="Gene3D" id="2.30.29.140">
    <property type="match status" value="1"/>
</dbReference>
<dbReference type="Proteomes" id="UP000036987">
    <property type="component" value="Unassembled WGS sequence"/>
</dbReference>
<dbReference type="InterPro" id="IPR032009">
    <property type="entry name" value="SCAB_CC"/>
</dbReference>
<dbReference type="InterPro" id="IPR041144">
    <property type="entry name" value="SCAB-PH"/>
</dbReference>
<keyword evidence="7" id="KW-1185">Reference proteome</keyword>
<dbReference type="Gene3D" id="2.60.40.2700">
    <property type="match status" value="1"/>
</dbReference>
<reference evidence="7" key="1">
    <citation type="journal article" date="2016" name="Nature">
        <title>The genome of the seagrass Zostera marina reveals angiosperm adaptation to the sea.</title>
        <authorList>
            <person name="Olsen J.L."/>
            <person name="Rouze P."/>
            <person name="Verhelst B."/>
            <person name="Lin Y.-C."/>
            <person name="Bayer T."/>
            <person name="Collen J."/>
            <person name="Dattolo E."/>
            <person name="De Paoli E."/>
            <person name="Dittami S."/>
            <person name="Maumus F."/>
            <person name="Michel G."/>
            <person name="Kersting A."/>
            <person name="Lauritano C."/>
            <person name="Lohaus R."/>
            <person name="Toepel M."/>
            <person name="Tonon T."/>
            <person name="Vanneste K."/>
            <person name="Amirebrahimi M."/>
            <person name="Brakel J."/>
            <person name="Bostroem C."/>
            <person name="Chovatia M."/>
            <person name="Grimwood J."/>
            <person name="Jenkins J.W."/>
            <person name="Jueterbock A."/>
            <person name="Mraz A."/>
            <person name="Stam W.T."/>
            <person name="Tice H."/>
            <person name="Bornberg-Bauer E."/>
            <person name="Green P.J."/>
            <person name="Pearson G.A."/>
            <person name="Procaccini G."/>
            <person name="Duarte C.M."/>
            <person name="Schmutz J."/>
            <person name="Reusch T.B.H."/>
            <person name="Van de Peer Y."/>
        </authorList>
    </citation>
    <scope>NUCLEOTIDE SEQUENCE [LARGE SCALE GENOMIC DNA]</scope>
    <source>
        <strain evidence="7">cv. Finnish</strain>
    </source>
</reference>
<comment type="caution">
    <text evidence="6">The sequence shown here is derived from an EMBL/GenBank/DDBJ whole genome shotgun (WGS) entry which is preliminary data.</text>
</comment>
<feature type="domain" description="Stomatal closure-related actin-binding protein actin-binding" evidence="3">
    <location>
        <begin position="49"/>
        <end position="90"/>
    </location>
</feature>
<keyword evidence="1" id="KW-0175">Coiled coil</keyword>
<dbReference type="InterPro" id="IPR032012">
    <property type="entry name" value="SCAB-ABD"/>
</dbReference>
<protein>
    <submittedName>
        <fullName evidence="6">Plectin-related protein</fullName>
    </submittedName>
</protein>
<dbReference type="OrthoDB" id="2014217at2759"/>
<dbReference type="GO" id="GO:0003779">
    <property type="term" value="F:actin binding"/>
    <property type="evidence" value="ECO:0000318"/>
    <property type="project" value="GO_Central"/>
</dbReference>